<keyword evidence="1" id="KW-0472">Membrane</keyword>
<feature type="transmembrane region" description="Helical" evidence="1">
    <location>
        <begin position="93"/>
        <end position="113"/>
    </location>
</feature>
<evidence type="ECO:0000313" key="3">
    <source>
        <dbReference type="Proteomes" id="UP001156873"/>
    </source>
</evidence>
<keyword evidence="3" id="KW-1185">Reference proteome</keyword>
<evidence type="ECO:0008006" key="4">
    <source>
        <dbReference type="Google" id="ProtNLM"/>
    </source>
</evidence>
<proteinExistence type="predicted"/>
<keyword evidence="1" id="KW-1133">Transmembrane helix</keyword>
<sequence length="151" mass="16124">MGRGQGGDRSAAQMPWQAWLAGGMFLLYGIAAAFDHGMSLAVGEAYYRSAGMTDGQVAYFSAVPAWAIVGWTLSVWGGLAAAAALLLKRRQAWILFVVSLVGGLLYVLHVLVLTPGREAMGVLWAMPLVLAGLTLAMAVYSRRLARRGVLR</sequence>
<evidence type="ECO:0000313" key="2">
    <source>
        <dbReference type="EMBL" id="MDH5832912.1"/>
    </source>
</evidence>
<feature type="transmembrane region" description="Helical" evidence="1">
    <location>
        <begin position="119"/>
        <end position="141"/>
    </location>
</feature>
<organism evidence="2 3">
    <name type="scientific">Luteimonas kalidii</name>
    <dbReference type="NCBI Taxonomy" id="3042025"/>
    <lineage>
        <taxon>Bacteria</taxon>
        <taxon>Pseudomonadati</taxon>
        <taxon>Pseudomonadota</taxon>
        <taxon>Gammaproteobacteria</taxon>
        <taxon>Lysobacterales</taxon>
        <taxon>Lysobacteraceae</taxon>
        <taxon>Luteimonas</taxon>
    </lineage>
</organism>
<keyword evidence="1" id="KW-0812">Transmembrane</keyword>
<protein>
    <recommendedName>
        <fullName evidence="4">Sugar transporter</fullName>
    </recommendedName>
</protein>
<dbReference type="RefSeq" id="WP_280577091.1">
    <property type="nucleotide sequence ID" value="NZ_JARXRO010000010.1"/>
</dbReference>
<name>A0ABT6JQF4_9GAMM</name>
<reference evidence="2 3" key="1">
    <citation type="submission" date="2023-04" db="EMBL/GenBank/DDBJ databases">
        <title>Luteimonas sp. M1R5S59.</title>
        <authorList>
            <person name="Sun J.-Q."/>
        </authorList>
    </citation>
    <scope>NUCLEOTIDE SEQUENCE [LARGE SCALE GENOMIC DNA]</scope>
    <source>
        <strain evidence="2 3">M1R5S59</strain>
    </source>
</reference>
<gene>
    <name evidence="2" type="ORF">QFW81_03045</name>
</gene>
<dbReference type="Proteomes" id="UP001156873">
    <property type="component" value="Unassembled WGS sequence"/>
</dbReference>
<accession>A0ABT6JQF4</accession>
<dbReference type="EMBL" id="JARXRO010000010">
    <property type="protein sequence ID" value="MDH5832912.1"/>
    <property type="molecule type" value="Genomic_DNA"/>
</dbReference>
<feature type="transmembrane region" description="Helical" evidence="1">
    <location>
        <begin position="20"/>
        <end position="43"/>
    </location>
</feature>
<feature type="transmembrane region" description="Helical" evidence="1">
    <location>
        <begin position="63"/>
        <end position="86"/>
    </location>
</feature>
<evidence type="ECO:0000256" key="1">
    <source>
        <dbReference type="SAM" id="Phobius"/>
    </source>
</evidence>
<comment type="caution">
    <text evidence="2">The sequence shown here is derived from an EMBL/GenBank/DDBJ whole genome shotgun (WGS) entry which is preliminary data.</text>
</comment>